<protein>
    <recommendedName>
        <fullName evidence="7">Immunoglobulin V-set domain-containing protein</fullName>
    </recommendedName>
</protein>
<accession>A0A3S2NW82</accession>
<dbReference type="GO" id="GO:0005102">
    <property type="term" value="F:signaling receptor binding"/>
    <property type="evidence" value="ECO:0007669"/>
    <property type="project" value="TreeGrafter"/>
</dbReference>
<name>A0A3S2NW82_ORYJA</name>
<dbReference type="Gene3D" id="2.60.40.10">
    <property type="entry name" value="Immunoglobulins"/>
    <property type="match status" value="1"/>
</dbReference>
<dbReference type="AlphaFoldDB" id="A0A3S2NW82"/>
<evidence type="ECO:0000256" key="4">
    <source>
        <dbReference type="SAM" id="Phobius"/>
    </source>
</evidence>
<dbReference type="InterPro" id="IPR050504">
    <property type="entry name" value="IgSF_BTN/MOG"/>
</dbReference>
<dbReference type="SUPFAM" id="SSF48726">
    <property type="entry name" value="Immunoglobulin"/>
    <property type="match status" value="1"/>
</dbReference>
<keyword evidence="3" id="KW-0393">Immunoglobulin domain</keyword>
<comment type="subcellular location">
    <subcellularLocation>
        <location evidence="1">Membrane</location>
    </subcellularLocation>
</comment>
<dbReference type="InterPro" id="IPR013783">
    <property type="entry name" value="Ig-like_fold"/>
</dbReference>
<evidence type="ECO:0000313" key="6">
    <source>
        <dbReference type="Proteomes" id="UP000283210"/>
    </source>
</evidence>
<feature type="transmembrane region" description="Helical" evidence="4">
    <location>
        <begin position="104"/>
        <end position="126"/>
    </location>
</feature>
<sequence>MSSLSNEGFSSDLHFLDWSALHRRSKQNRDSQDQQFRGRTVLIHQNLKDGNVSLRLINVTKEDEGNYSCWFPNSEVKSTISLEVVSQNNTETHKDPGSGLSSGVITLITLIVLGVGGLIALVIFVWKRNPAVL</sequence>
<keyword evidence="4" id="KW-1133">Transmembrane helix</keyword>
<proteinExistence type="predicted"/>
<organism evidence="5 6">
    <name type="scientific">Oryzias javanicus</name>
    <name type="common">Javanese ricefish</name>
    <name type="synonym">Aplocheilus javanicus</name>
    <dbReference type="NCBI Taxonomy" id="123683"/>
    <lineage>
        <taxon>Eukaryota</taxon>
        <taxon>Metazoa</taxon>
        <taxon>Chordata</taxon>
        <taxon>Craniata</taxon>
        <taxon>Vertebrata</taxon>
        <taxon>Euteleostomi</taxon>
        <taxon>Actinopterygii</taxon>
        <taxon>Neopterygii</taxon>
        <taxon>Teleostei</taxon>
        <taxon>Neoteleostei</taxon>
        <taxon>Acanthomorphata</taxon>
        <taxon>Ovalentaria</taxon>
        <taxon>Atherinomorphae</taxon>
        <taxon>Beloniformes</taxon>
        <taxon>Adrianichthyidae</taxon>
        <taxon>Oryziinae</taxon>
        <taxon>Oryzias</taxon>
    </lineage>
</organism>
<evidence type="ECO:0000256" key="2">
    <source>
        <dbReference type="ARBA" id="ARBA00023136"/>
    </source>
</evidence>
<dbReference type="GO" id="GO:0001817">
    <property type="term" value="P:regulation of cytokine production"/>
    <property type="evidence" value="ECO:0007669"/>
    <property type="project" value="TreeGrafter"/>
</dbReference>
<evidence type="ECO:0000313" key="5">
    <source>
        <dbReference type="EMBL" id="RVE60790.1"/>
    </source>
</evidence>
<keyword evidence="4" id="KW-0812">Transmembrane</keyword>
<dbReference type="OrthoDB" id="10055806at2759"/>
<dbReference type="EMBL" id="CM012454">
    <property type="protein sequence ID" value="RVE60790.1"/>
    <property type="molecule type" value="Genomic_DNA"/>
</dbReference>
<keyword evidence="2 4" id="KW-0472">Membrane</keyword>
<dbReference type="PANTHER" id="PTHR24100:SF151">
    <property type="entry name" value="ICOS LIGAND"/>
    <property type="match status" value="1"/>
</dbReference>
<dbReference type="InterPro" id="IPR036179">
    <property type="entry name" value="Ig-like_dom_sf"/>
</dbReference>
<evidence type="ECO:0000256" key="3">
    <source>
        <dbReference type="ARBA" id="ARBA00023319"/>
    </source>
</evidence>
<gene>
    <name evidence="5" type="ORF">OJAV_G00184730</name>
</gene>
<dbReference type="GO" id="GO:0009897">
    <property type="term" value="C:external side of plasma membrane"/>
    <property type="evidence" value="ECO:0007669"/>
    <property type="project" value="TreeGrafter"/>
</dbReference>
<keyword evidence="6" id="KW-1185">Reference proteome</keyword>
<dbReference type="GO" id="GO:0050852">
    <property type="term" value="P:T cell receptor signaling pathway"/>
    <property type="evidence" value="ECO:0007669"/>
    <property type="project" value="TreeGrafter"/>
</dbReference>
<dbReference type="Proteomes" id="UP000283210">
    <property type="component" value="Chromosome 18"/>
</dbReference>
<dbReference type="PANTHER" id="PTHR24100">
    <property type="entry name" value="BUTYROPHILIN"/>
    <property type="match status" value="1"/>
</dbReference>
<reference evidence="5 6" key="2">
    <citation type="submission" date="2019-01" db="EMBL/GenBank/DDBJ databases">
        <title>A chromosome length genome reference of the Java medaka (oryzias javanicus).</title>
        <authorList>
            <person name="Herpin A."/>
            <person name="Takehana Y."/>
            <person name="Naruse K."/>
            <person name="Ansai S."/>
            <person name="Kawaguchi M."/>
        </authorList>
    </citation>
    <scope>NUCLEOTIDE SEQUENCE [LARGE SCALE GENOMIC DNA]</scope>
    <source>
        <strain evidence="5">RS831</strain>
        <tissue evidence="5">Whole body</tissue>
    </source>
</reference>
<reference evidence="5 6" key="1">
    <citation type="submission" date="2018-11" db="EMBL/GenBank/DDBJ databases">
        <authorList>
            <person name="Lopez-Roques C."/>
            <person name="Donnadieu C."/>
            <person name="Bouchez O."/>
            <person name="Klopp C."/>
            <person name="Cabau C."/>
            <person name="Zahm M."/>
        </authorList>
    </citation>
    <scope>NUCLEOTIDE SEQUENCE [LARGE SCALE GENOMIC DNA]</scope>
    <source>
        <strain evidence="5">RS831</strain>
        <tissue evidence="5">Whole body</tissue>
    </source>
</reference>
<evidence type="ECO:0000256" key="1">
    <source>
        <dbReference type="ARBA" id="ARBA00004370"/>
    </source>
</evidence>
<evidence type="ECO:0008006" key="7">
    <source>
        <dbReference type="Google" id="ProtNLM"/>
    </source>
</evidence>